<dbReference type="KEGG" id="lgi:LOTGIDRAFT_159862"/>
<dbReference type="GO" id="GO:0004222">
    <property type="term" value="F:metalloendopeptidase activity"/>
    <property type="evidence" value="ECO:0007669"/>
    <property type="project" value="InterPro"/>
</dbReference>
<feature type="domain" description="GON" evidence="2">
    <location>
        <begin position="1"/>
        <end position="172"/>
    </location>
</feature>
<proteinExistence type="predicted"/>
<dbReference type="HOGENOM" id="CLU_090119_0_0_1"/>
<reference evidence="3 4" key="1">
    <citation type="journal article" date="2013" name="Nature">
        <title>Insights into bilaterian evolution from three spiralian genomes.</title>
        <authorList>
            <person name="Simakov O."/>
            <person name="Marletaz F."/>
            <person name="Cho S.J."/>
            <person name="Edsinger-Gonzales E."/>
            <person name="Havlak P."/>
            <person name="Hellsten U."/>
            <person name="Kuo D.H."/>
            <person name="Larsson T."/>
            <person name="Lv J."/>
            <person name="Arendt D."/>
            <person name="Savage R."/>
            <person name="Osoegawa K."/>
            <person name="de Jong P."/>
            <person name="Grimwood J."/>
            <person name="Chapman J.A."/>
            <person name="Shapiro H."/>
            <person name="Aerts A."/>
            <person name="Otillar R.P."/>
            <person name="Terry A.Y."/>
            <person name="Boore J.L."/>
            <person name="Grigoriev I.V."/>
            <person name="Lindberg D.R."/>
            <person name="Seaver E.C."/>
            <person name="Weisblat D.A."/>
            <person name="Putnam N.H."/>
            <person name="Rokhsar D.S."/>
        </authorList>
    </citation>
    <scope>NUCLEOTIDE SEQUENCE [LARGE SCALE GENOMIC DNA]</scope>
</reference>
<dbReference type="Proteomes" id="UP000030746">
    <property type="component" value="Unassembled WGS sequence"/>
</dbReference>
<dbReference type="PROSITE" id="PS51046">
    <property type="entry name" value="GON"/>
    <property type="match status" value="1"/>
</dbReference>
<name>V4ARX2_LOTGI</name>
<dbReference type="InterPro" id="IPR012314">
    <property type="entry name" value="Pept_M12B_GON-ADAMTSs"/>
</dbReference>
<protein>
    <recommendedName>
        <fullName evidence="2">GON domain-containing protein</fullName>
    </recommendedName>
</protein>
<organism evidence="3 4">
    <name type="scientific">Lottia gigantea</name>
    <name type="common">Giant owl limpet</name>
    <dbReference type="NCBI Taxonomy" id="225164"/>
    <lineage>
        <taxon>Eukaryota</taxon>
        <taxon>Metazoa</taxon>
        <taxon>Spiralia</taxon>
        <taxon>Lophotrochozoa</taxon>
        <taxon>Mollusca</taxon>
        <taxon>Gastropoda</taxon>
        <taxon>Patellogastropoda</taxon>
        <taxon>Lottioidea</taxon>
        <taxon>Lottiidae</taxon>
        <taxon>Lottia</taxon>
    </lineage>
</organism>
<dbReference type="RefSeq" id="XP_009052813.1">
    <property type="nucleotide sequence ID" value="XM_009054565.1"/>
</dbReference>
<keyword evidence="4" id="KW-1185">Reference proteome</keyword>
<dbReference type="CTD" id="20238176"/>
<keyword evidence="1" id="KW-0479">Metal-binding</keyword>
<dbReference type="GO" id="GO:0008270">
    <property type="term" value="F:zinc ion binding"/>
    <property type="evidence" value="ECO:0007669"/>
    <property type="project" value="InterPro"/>
</dbReference>
<dbReference type="Pfam" id="PF08685">
    <property type="entry name" value="GON"/>
    <property type="match status" value="1"/>
</dbReference>
<dbReference type="EMBL" id="KB201459">
    <property type="protein sequence ID" value="ESO96451.1"/>
    <property type="molecule type" value="Genomic_DNA"/>
</dbReference>
<sequence length="183" mass="20591">MNTPTPSEYLTLHSPNFFAFSNHRYIDGTSCSSESYNHENSGRTDYSKIGVDIKTKMKSKWLFYFIQTMTIIETDSNFTDQIEGEVMRYGWVHACSGYTSTCYHNGVAAMTVTDTGFIFSRLNEWIKFGTDGIFSTVVRNDHQIILQGDGACGGGKPKYPIKLEIDPSFKPSHDSATEPVCVY</sequence>
<evidence type="ECO:0000313" key="4">
    <source>
        <dbReference type="Proteomes" id="UP000030746"/>
    </source>
</evidence>
<dbReference type="AlphaFoldDB" id="V4ARX2"/>
<accession>V4ARX2</accession>
<evidence type="ECO:0000259" key="2">
    <source>
        <dbReference type="PROSITE" id="PS51046"/>
    </source>
</evidence>
<dbReference type="OrthoDB" id="6113960at2759"/>
<dbReference type="GeneID" id="20238176"/>
<evidence type="ECO:0000256" key="1">
    <source>
        <dbReference type="ARBA" id="ARBA00022723"/>
    </source>
</evidence>
<gene>
    <name evidence="3" type="ORF">LOTGIDRAFT_159862</name>
</gene>
<evidence type="ECO:0000313" key="3">
    <source>
        <dbReference type="EMBL" id="ESO96451.1"/>
    </source>
</evidence>